<dbReference type="Proteomes" id="UP001174136">
    <property type="component" value="Unassembled WGS sequence"/>
</dbReference>
<name>A0AA47N4B0_MERPO</name>
<dbReference type="AlphaFoldDB" id="A0AA47N4B0"/>
<gene>
    <name evidence="1" type="ORF">N1851_007104</name>
</gene>
<reference evidence="1" key="1">
    <citation type="journal article" date="2023" name="Front. Mar. Sci.">
        <title>A new Merluccius polli reference genome to investigate the effects of global change in West African waters.</title>
        <authorList>
            <person name="Mateo J.L."/>
            <person name="Blanco-Fernandez C."/>
            <person name="Garcia-Vazquez E."/>
            <person name="Machado-Schiaffino G."/>
        </authorList>
    </citation>
    <scope>NUCLEOTIDE SEQUENCE</scope>
    <source>
        <strain evidence="1">C29</strain>
        <tissue evidence="1">Fin</tissue>
    </source>
</reference>
<sequence>MPTVKSIKHDWLFGKRSNGDVPQARRYQPWLIPISFLENRLYVSAIVDIIEFLVSNELPLRGAIDTVDKIGEVFSGLFLVAGTKDPTGTETVSTVVRYVDQNCTVQERLLLMQTTNKCDALSLINLVLEELSNVGLEANKILSQCYDAASMSRRQYAETYSK</sequence>
<evidence type="ECO:0000313" key="1">
    <source>
        <dbReference type="EMBL" id="KAK0151594.1"/>
    </source>
</evidence>
<accession>A0AA47N4B0</accession>
<dbReference type="EMBL" id="JAOPHQ010001191">
    <property type="protein sequence ID" value="KAK0151594.1"/>
    <property type="molecule type" value="Genomic_DNA"/>
</dbReference>
<keyword evidence="2" id="KW-1185">Reference proteome</keyword>
<organism evidence="1 2">
    <name type="scientific">Merluccius polli</name>
    <name type="common">Benguela hake</name>
    <name type="synonym">Merluccius cadenati</name>
    <dbReference type="NCBI Taxonomy" id="89951"/>
    <lineage>
        <taxon>Eukaryota</taxon>
        <taxon>Metazoa</taxon>
        <taxon>Chordata</taxon>
        <taxon>Craniata</taxon>
        <taxon>Vertebrata</taxon>
        <taxon>Euteleostomi</taxon>
        <taxon>Actinopterygii</taxon>
        <taxon>Neopterygii</taxon>
        <taxon>Teleostei</taxon>
        <taxon>Neoteleostei</taxon>
        <taxon>Acanthomorphata</taxon>
        <taxon>Zeiogadaria</taxon>
        <taxon>Gadariae</taxon>
        <taxon>Gadiformes</taxon>
        <taxon>Gadoidei</taxon>
        <taxon>Merlucciidae</taxon>
        <taxon>Merluccius</taxon>
    </lineage>
</organism>
<protein>
    <submittedName>
        <fullName evidence="1">Uncharacterized protein</fullName>
    </submittedName>
</protein>
<proteinExistence type="predicted"/>
<evidence type="ECO:0000313" key="2">
    <source>
        <dbReference type="Proteomes" id="UP001174136"/>
    </source>
</evidence>
<comment type="caution">
    <text evidence="1">The sequence shown here is derived from an EMBL/GenBank/DDBJ whole genome shotgun (WGS) entry which is preliminary data.</text>
</comment>